<evidence type="ECO:0000256" key="1">
    <source>
        <dbReference type="SAM" id="Phobius"/>
    </source>
</evidence>
<dbReference type="Pfam" id="PF12642">
    <property type="entry name" value="TpcC"/>
    <property type="match status" value="1"/>
</dbReference>
<organism evidence="2 3">
    <name type="scientific">Allonocardiopsis opalescens</name>
    <dbReference type="NCBI Taxonomy" id="1144618"/>
    <lineage>
        <taxon>Bacteria</taxon>
        <taxon>Bacillati</taxon>
        <taxon>Actinomycetota</taxon>
        <taxon>Actinomycetes</taxon>
        <taxon>Streptosporangiales</taxon>
        <taxon>Allonocardiopsis</taxon>
    </lineage>
</organism>
<comment type="caution">
    <text evidence="2">The sequence shown here is derived from an EMBL/GenBank/DDBJ whole genome shotgun (WGS) entry which is preliminary data.</text>
</comment>
<accession>A0A2T0QDI2</accession>
<dbReference type="CDD" id="cd16428">
    <property type="entry name" value="TcpC_C"/>
    <property type="match status" value="1"/>
</dbReference>
<feature type="transmembrane region" description="Helical" evidence="1">
    <location>
        <begin position="22"/>
        <end position="43"/>
    </location>
</feature>
<proteinExistence type="predicted"/>
<gene>
    <name evidence="2" type="ORF">CLV72_101529</name>
</gene>
<dbReference type="Gene3D" id="3.10.450.540">
    <property type="match status" value="1"/>
</dbReference>
<keyword evidence="1" id="KW-0812">Transmembrane</keyword>
<dbReference type="OrthoDB" id="4084447at2"/>
<keyword evidence="3" id="KW-1185">Reference proteome</keyword>
<dbReference type="InterPro" id="IPR035628">
    <property type="entry name" value="TcpC_C"/>
</dbReference>
<reference evidence="2 3" key="1">
    <citation type="submission" date="2018-03" db="EMBL/GenBank/DDBJ databases">
        <title>Genomic Encyclopedia of Archaeal and Bacterial Type Strains, Phase II (KMG-II): from individual species to whole genera.</title>
        <authorList>
            <person name="Goeker M."/>
        </authorList>
    </citation>
    <scope>NUCLEOTIDE SEQUENCE [LARGE SCALE GENOMIC DNA]</scope>
    <source>
        <strain evidence="2 3">DSM 45601</strain>
    </source>
</reference>
<dbReference type="EMBL" id="PVZC01000001">
    <property type="protein sequence ID" value="PRY01931.1"/>
    <property type="molecule type" value="Genomic_DNA"/>
</dbReference>
<evidence type="ECO:0000313" key="3">
    <source>
        <dbReference type="Proteomes" id="UP000237846"/>
    </source>
</evidence>
<dbReference type="InterPro" id="IPR024735">
    <property type="entry name" value="TcpC"/>
</dbReference>
<keyword evidence="1" id="KW-0472">Membrane</keyword>
<dbReference type="Proteomes" id="UP000237846">
    <property type="component" value="Unassembled WGS sequence"/>
</dbReference>
<dbReference type="CDD" id="cd16386">
    <property type="entry name" value="TcpC_N"/>
    <property type="match status" value="1"/>
</dbReference>
<sequence>MDVLDAPPARRRRGWSGGGGRWLIWLGRAVLWIFIIVVIVNGVRAPFTDATAGPPEAAPEQDPAGSFPESGAAAFALQFADVYLNFDGGSAEARAEALAAYLPPETDTQAGWNGAGRLRADNLRLAGVDVVDERNAVVNLVASLGGEPVRLAVPVYTENGGFTVSGRPALLAAPPAAELPEVPAPEPDLELEEELTQVLTGFFPAYASGDPALDQYLDVDAAISGLNGVVEFQELADINVPAPGTESAAPDGAVTVTATVVWRPAAATEAGGEMVAEEPALSQTYRLTMVDGDRWYIRDIQASPQSFGS</sequence>
<dbReference type="AlphaFoldDB" id="A0A2T0QDI2"/>
<dbReference type="RefSeq" id="WP_106238503.1">
    <property type="nucleotide sequence ID" value="NZ_PVZC01000001.1"/>
</dbReference>
<name>A0A2T0QDI2_9ACTN</name>
<evidence type="ECO:0000313" key="2">
    <source>
        <dbReference type="EMBL" id="PRY01931.1"/>
    </source>
</evidence>
<keyword evidence="1" id="KW-1133">Transmembrane helix</keyword>
<protein>
    <submittedName>
        <fullName evidence="2">Conjugative transposon protein TcpC</fullName>
    </submittedName>
</protein>